<dbReference type="Proteomes" id="UP000198221">
    <property type="component" value="Chromosome I"/>
</dbReference>
<organism evidence="2 3">
    <name type="scientific">Micromonospora inositola</name>
    <dbReference type="NCBI Taxonomy" id="47865"/>
    <lineage>
        <taxon>Bacteria</taxon>
        <taxon>Bacillati</taxon>
        <taxon>Actinomycetota</taxon>
        <taxon>Actinomycetes</taxon>
        <taxon>Micromonosporales</taxon>
        <taxon>Micromonosporaceae</taxon>
        <taxon>Micromonospora</taxon>
    </lineage>
</organism>
<evidence type="ECO:0000313" key="2">
    <source>
        <dbReference type="EMBL" id="SCG49643.1"/>
    </source>
</evidence>
<dbReference type="Pfam" id="PF07676">
    <property type="entry name" value="PD40"/>
    <property type="match status" value="1"/>
</dbReference>
<feature type="chain" id="PRO_5039053731" evidence="1">
    <location>
        <begin position="37"/>
        <end position="334"/>
    </location>
</feature>
<keyword evidence="3" id="KW-1185">Reference proteome</keyword>
<dbReference type="AlphaFoldDB" id="A0A1C5HUS7"/>
<dbReference type="SUPFAM" id="SSF82171">
    <property type="entry name" value="DPP6 N-terminal domain-like"/>
    <property type="match status" value="1"/>
</dbReference>
<keyword evidence="1" id="KW-0732">Signal</keyword>
<dbReference type="InterPro" id="IPR011042">
    <property type="entry name" value="6-blade_b-propeller_TolB-like"/>
</dbReference>
<reference evidence="3" key="1">
    <citation type="submission" date="2016-06" db="EMBL/GenBank/DDBJ databases">
        <authorList>
            <person name="Varghese N."/>
            <person name="Submissions Spin"/>
        </authorList>
    </citation>
    <scope>NUCLEOTIDE SEQUENCE [LARGE SCALE GENOMIC DNA]</scope>
    <source>
        <strain evidence="3">DSM 43819</strain>
    </source>
</reference>
<dbReference type="RefSeq" id="WP_157746306.1">
    <property type="nucleotide sequence ID" value="NZ_LT607754.1"/>
</dbReference>
<accession>A0A1C5HUS7</accession>
<dbReference type="OrthoDB" id="3347970at2"/>
<name>A0A1C5HUS7_9ACTN</name>
<feature type="signal peptide" evidence="1">
    <location>
        <begin position="1"/>
        <end position="36"/>
    </location>
</feature>
<dbReference type="Gene3D" id="2.120.10.30">
    <property type="entry name" value="TolB, C-terminal domain"/>
    <property type="match status" value="1"/>
</dbReference>
<proteinExistence type="predicted"/>
<dbReference type="EMBL" id="LT607754">
    <property type="protein sequence ID" value="SCG49643.1"/>
    <property type="molecule type" value="Genomic_DNA"/>
</dbReference>
<dbReference type="InterPro" id="IPR011659">
    <property type="entry name" value="WD40"/>
</dbReference>
<evidence type="ECO:0000256" key="1">
    <source>
        <dbReference type="SAM" id="SignalP"/>
    </source>
</evidence>
<sequence>MNVFAADAATRTARLRTLRRAVALSAAALAVVGLSACGGDKTATPPTAASSAAPAAVTSAAPVSSDAATLAGTRYYLGTSGKEASIHAVQGDTDKVTARIPFGSGSCTENTITVSPDGKRIAWVQNGDDTGTLMTAAIDGSQRRTLEKGVSCLGSRALVWQGDDWLMVQQRNRSVLMDLVAGGPHHGDPGEETDRYWSADGKWLAAVDDYGKPFVTGGKGGRKYSYTPPKAEAGKHDGWQARGVSMDGRYVAVGWKGTDPSRQDGSFAVVDTTTSKVVDLPGAGEVRSILFTADGKVIVRRATGITVLDSTFKPLGTVEEPTDVRGLTLLAYAA</sequence>
<protein>
    <submittedName>
        <fullName evidence="2">WD40-like Beta Propeller Repeat</fullName>
    </submittedName>
</protein>
<gene>
    <name evidence="2" type="ORF">GA0070613_1836</name>
</gene>
<evidence type="ECO:0000313" key="3">
    <source>
        <dbReference type="Proteomes" id="UP000198221"/>
    </source>
</evidence>